<comment type="caution">
    <text evidence="3">The sequence shown here is derived from an EMBL/GenBank/DDBJ whole genome shotgun (WGS) entry which is preliminary data.</text>
</comment>
<dbReference type="PRINTS" id="PR01438">
    <property type="entry name" value="UNVRSLSTRESS"/>
</dbReference>
<evidence type="ECO:0000259" key="2">
    <source>
        <dbReference type="Pfam" id="PF00582"/>
    </source>
</evidence>
<dbReference type="PANTHER" id="PTHR46268:SF6">
    <property type="entry name" value="UNIVERSAL STRESS PROTEIN UP12"/>
    <property type="match status" value="1"/>
</dbReference>
<proteinExistence type="inferred from homology"/>
<dbReference type="SUPFAM" id="SSF52402">
    <property type="entry name" value="Adenine nucleotide alpha hydrolases-like"/>
    <property type="match status" value="1"/>
</dbReference>
<protein>
    <submittedName>
        <fullName evidence="3">Nucleotide-binding universal stress UspA family protein</fullName>
    </submittedName>
</protein>
<feature type="domain" description="UspA" evidence="2">
    <location>
        <begin position="1"/>
        <end position="173"/>
    </location>
</feature>
<dbReference type="PANTHER" id="PTHR46268">
    <property type="entry name" value="STRESS RESPONSE PROTEIN NHAX"/>
    <property type="match status" value="1"/>
</dbReference>
<evidence type="ECO:0000256" key="1">
    <source>
        <dbReference type="ARBA" id="ARBA00008791"/>
    </source>
</evidence>
<evidence type="ECO:0000313" key="4">
    <source>
        <dbReference type="Proteomes" id="UP000295043"/>
    </source>
</evidence>
<accession>A0A4V2RCL3</accession>
<dbReference type="InterPro" id="IPR014729">
    <property type="entry name" value="Rossmann-like_a/b/a_fold"/>
</dbReference>
<dbReference type="EMBL" id="SLVU01000026">
    <property type="protein sequence ID" value="TCN21300.1"/>
    <property type="molecule type" value="Genomic_DNA"/>
</dbReference>
<dbReference type="AlphaFoldDB" id="A0A4V2RCL3"/>
<name>A0A4V2RCL3_9HYPH</name>
<gene>
    <name evidence="3" type="ORF">EV184_12676</name>
</gene>
<dbReference type="Pfam" id="PF00582">
    <property type="entry name" value="Usp"/>
    <property type="match status" value="1"/>
</dbReference>
<evidence type="ECO:0000313" key="3">
    <source>
        <dbReference type="EMBL" id="TCN21300.1"/>
    </source>
</evidence>
<dbReference type="CDD" id="cd00293">
    <property type="entry name" value="USP-like"/>
    <property type="match status" value="1"/>
</dbReference>
<dbReference type="Proteomes" id="UP000295043">
    <property type="component" value="Unassembled WGS sequence"/>
</dbReference>
<dbReference type="InterPro" id="IPR006016">
    <property type="entry name" value="UspA"/>
</dbReference>
<sequence length="173" mass="18165">MTKHILAATDGSEKAREAVAMAANLAKGLGARLTILHVVMHGLRAAEAGRLAEAERVLRRVTASAVPRMENRPVSMGDLFETSPGGIGEIVAVLGDGIAEEAADEARRIGASNVDTRVEPGDYAETILSVAEEIGADMIVVGSRGLGRFRGMLLGSVSRKIAQHAHCSVMVVR</sequence>
<reference evidence="3 4" key="1">
    <citation type="submission" date="2019-03" db="EMBL/GenBank/DDBJ databases">
        <title>Genomic Encyclopedia of Type Strains, Phase IV (KMG-V): Genome sequencing to study the core and pangenomes of soil and plant-associated prokaryotes.</title>
        <authorList>
            <person name="Whitman W."/>
        </authorList>
    </citation>
    <scope>NUCLEOTIDE SEQUENCE [LARGE SCALE GENOMIC DNA]</scope>
    <source>
        <strain evidence="3 4">23C40</strain>
    </source>
</reference>
<dbReference type="RefSeq" id="WP_132080462.1">
    <property type="nucleotide sequence ID" value="NZ_SLVU01000026.1"/>
</dbReference>
<dbReference type="Gene3D" id="3.40.50.620">
    <property type="entry name" value="HUPs"/>
    <property type="match status" value="1"/>
</dbReference>
<dbReference type="InterPro" id="IPR006015">
    <property type="entry name" value="Universal_stress_UspA"/>
</dbReference>
<organism evidence="3 4">
    <name type="scientific">Sinorhizobium americanum</name>
    <dbReference type="NCBI Taxonomy" id="194963"/>
    <lineage>
        <taxon>Bacteria</taxon>
        <taxon>Pseudomonadati</taxon>
        <taxon>Pseudomonadota</taxon>
        <taxon>Alphaproteobacteria</taxon>
        <taxon>Hyphomicrobiales</taxon>
        <taxon>Rhizobiaceae</taxon>
        <taxon>Sinorhizobium/Ensifer group</taxon>
        <taxon>Sinorhizobium</taxon>
    </lineage>
</organism>
<comment type="similarity">
    <text evidence="1">Belongs to the universal stress protein A family.</text>
</comment>